<keyword evidence="7" id="KW-1133">Transmembrane helix</keyword>
<comment type="similarity">
    <text evidence="3">Belongs to the somatostatin family.</text>
</comment>
<proteinExistence type="inferred from homology"/>
<reference evidence="9" key="2">
    <citation type="submission" date="2025-09" db="UniProtKB">
        <authorList>
            <consortium name="Ensembl"/>
        </authorList>
    </citation>
    <scope>IDENTIFICATION</scope>
</reference>
<evidence type="ECO:0000256" key="6">
    <source>
        <dbReference type="ARBA" id="ARBA00023157"/>
    </source>
</evidence>
<dbReference type="GO" id="GO:0005179">
    <property type="term" value="F:hormone activity"/>
    <property type="evidence" value="ECO:0007669"/>
    <property type="project" value="UniProtKB-KW"/>
</dbReference>
<evidence type="ECO:0000256" key="7">
    <source>
        <dbReference type="SAM" id="Phobius"/>
    </source>
</evidence>
<evidence type="ECO:0000313" key="9">
    <source>
        <dbReference type="Ensembl" id="ENSNMLP00000037998.1"/>
    </source>
</evidence>
<comment type="subcellular location">
    <subcellularLocation>
        <location evidence="2">Secreted</location>
    </subcellularLocation>
</comment>
<accession>A0A8C6UQY9</accession>
<dbReference type="Proteomes" id="UP000694523">
    <property type="component" value="Unplaced"/>
</dbReference>
<organism evidence="9 10">
    <name type="scientific">Neogobius melanostomus</name>
    <name type="common">round goby</name>
    <dbReference type="NCBI Taxonomy" id="47308"/>
    <lineage>
        <taxon>Eukaryota</taxon>
        <taxon>Metazoa</taxon>
        <taxon>Chordata</taxon>
        <taxon>Craniata</taxon>
        <taxon>Vertebrata</taxon>
        <taxon>Euteleostomi</taxon>
        <taxon>Actinopterygii</taxon>
        <taxon>Neopterygii</taxon>
        <taxon>Teleostei</taxon>
        <taxon>Neoteleostei</taxon>
        <taxon>Acanthomorphata</taxon>
        <taxon>Gobiaria</taxon>
        <taxon>Gobiiformes</taxon>
        <taxon>Gobioidei</taxon>
        <taxon>Gobiidae</taxon>
        <taxon>Benthophilinae</taxon>
        <taxon>Neogobiini</taxon>
        <taxon>Neogobius</taxon>
    </lineage>
</organism>
<comment type="function">
    <text evidence="1">Somatostatin inhibits the release of somatotropin.</text>
</comment>
<name>A0A8C6UQY9_9GOBI</name>
<keyword evidence="7" id="KW-0812">Transmembrane</keyword>
<dbReference type="Pfam" id="PF03002">
    <property type="entry name" value="Somatostatin"/>
    <property type="match status" value="1"/>
</dbReference>
<dbReference type="InterPro" id="IPR018142">
    <property type="entry name" value="Somatostatin/Cortistatin_C"/>
</dbReference>
<evidence type="ECO:0000313" key="10">
    <source>
        <dbReference type="Proteomes" id="UP000694523"/>
    </source>
</evidence>
<keyword evidence="7" id="KW-0472">Membrane</keyword>
<evidence type="ECO:0000256" key="1">
    <source>
        <dbReference type="ARBA" id="ARBA00003524"/>
    </source>
</evidence>
<dbReference type="GO" id="GO:0005576">
    <property type="term" value="C:extracellular region"/>
    <property type="evidence" value="ECO:0007669"/>
    <property type="project" value="UniProtKB-SubCell"/>
</dbReference>
<protein>
    <recommendedName>
        <fullName evidence="8">Somatostatin/Cortistatin C-terminal domain-containing protein</fullName>
    </recommendedName>
</protein>
<evidence type="ECO:0000256" key="3">
    <source>
        <dbReference type="ARBA" id="ARBA00008327"/>
    </source>
</evidence>
<dbReference type="AlphaFoldDB" id="A0A8C6UQY9"/>
<evidence type="ECO:0000259" key="8">
    <source>
        <dbReference type="Pfam" id="PF03002"/>
    </source>
</evidence>
<sequence length="150" mass="17833">MALIIFCKGHCCVASFPLKSGKLEFKFCWYIHFKRPLNKKLKEYFWLFRQLVIYLIFTTVTLNQSRSLFALMKKCMEVEEAYLAPPLRASDLARLILVQFLSELMEMNEGDVDSRLVEQLGIRETVMRRQLPLTQRARCRNFFWKTFTSC</sequence>
<evidence type="ECO:0000256" key="4">
    <source>
        <dbReference type="ARBA" id="ARBA00022525"/>
    </source>
</evidence>
<evidence type="ECO:0000256" key="5">
    <source>
        <dbReference type="ARBA" id="ARBA00022702"/>
    </source>
</evidence>
<feature type="transmembrane region" description="Helical" evidence="7">
    <location>
        <begin position="44"/>
        <end position="63"/>
    </location>
</feature>
<keyword evidence="5" id="KW-0372">Hormone</keyword>
<keyword evidence="4" id="KW-0964">Secreted</keyword>
<keyword evidence="6" id="KW-1015">Disulfide bond</keyword>
<evidence type="ECO:0000256" key="2">
    <source>
        <dbReference type="ARBA" id="ARBA00004613"/>
    </source>
</evidence>
<keyword evidence="10" id="KW-1185">Reference proteome</keyword>
<feature type="domain" description="Somatostatin/Cortistatin C-terminal" evidence="8">
    <location>
        <begin position="139"/>
        <end position="150"/>
    </location>
</feature>
<reference evidence="9" key="1">
    <citation type="submission" date="2025-08" db="UniProtKB">
        <authorList>
            <consortium name="Ensembl"/>
        </authorList>
    </citation>
    <scope>IDENTIFICATION</scope>
</reference>
<dbReference type="Ensembl" id="ENSNMLT00000042304.1">
    <property type="protein sequence ID" value="ENSNMLP00000037998.1"/>
    <property type="gene ID" value="ENSNMLG00000023479.1"/>
</dbReference>